<evidence type="ECO:0000313" key="3">
    <source>
        <dbReference type="Proteomes" id="UP000570493"/>
    </source>
</evidence>
<dbReference type="SUPFAM" id="SSF53474">
    <property type="entry name" value="alpha/beta-Hydrolases"/>
    <property type="match status" value="1"/>
</dbReference>
<feature type="domain" description="KANL3/Tex30 alpha/beta hydrolase-like" evidence="1">
    <location>
        <begin position="15"/>
        <end position="209"/>
    </location>
</feature>
<dbReference type="Proteomes" id="UP000570493">
    <property type="component" value="Unassembled WGS sequence"/>
</dbReference>
<gene>
    <name evidence="2" type="ORF">HHO47_07975</name>
</gene>
<dbReference type="InterPro" id="IPR029058">
    <property type="entry name" value="AB_hydrolase_fold"/>
</dbReference>
<dbReference type="PANTHER" id="PTHR13136:SF11">
    <property type="entry name" value="TESTIS-EXPRESSED PROTEIN 30"/>
    <property type="match status" value="1"/>
</dbReference>
<dbReference type="EMBL" id="JABBMT010000009">
    <property type="protein sequence ID" value="NMM40763.1"/>
    <property type="molecule type" value="Genomic_DNA"/>
</dbReference>
<evidence type="ECO:0000259" key="1">
    <source>
        <dbReference type="Pfam" id="PF20408"/>
    </source>
</evidence>
<dbReference type="InterPro" id="IPR046879">
    <property type="entry name" value="KANL3/Tex30_Abhydrolase"/>
</dbReference>
<reference evidence="2" key="1">
    <citation type="submission" date="2020-04" db="EMBL/GenBank/DDBJ databases">
        <title>Genome Sequencing for Pseudoaltermonas arctica.</title>
        <authorList>
            <person name="Elkins N.S."/>
        </authorList>
    </citation>
    <scope>NUCLEOTIDE SEQUENCE [LARGE SCALE GENOMIC DNA]</scope>
    <source>
        <strain evidence="2">NEC-BIFX-2020_0012</strain>
    </source>
</reference>
<protein>
    <submittedName>
        <fullName evidence="2">Alpha/beta hydrolase</fullName>
    </submittedName>
</protein>
<accession>A0A7Y0HBU6</accession>
<evidence type="ECO:0000313" key="2">
    <source>
        <dbReference type="EMBL" id="NMM40763.1"/>
    </source>
</evidence>
<dbReference type="AlphaFoldDB" id="A0A7Y0HBU6"/>
<proteinExistence type="predicted"/>
<comment type="caution">
    <text evidence="2">The sequence shown here is derived from an EMBL/GenBank/DDBJ whole genome shotgun (WGS) entry which is preliminary data.</text>
</comment>
<dbReference type="Pfam" id="PF20408">
    <property type="entry name" value="Abhydrolase_11"/>
    <property type="match status" value="1"/>
</dbReference>
<name>A0A7Y0HBU6_9GAMM</name>
<organism evidence="2 3">
    <name type="scientific">Pseudoalteromonas arctica</name>
    <dbReference type="NCBI Taxonomy" id="394751"/>
    <lineage>
        <taxon>Bacteria</taxon>
        <taxon>Pseudomonadati</taxon>
        <taxon>Pseudomonadota</taxon>
        <taxon>Gammaproteobacteria</taxon>
        <taxon>Alteromonadales</taxon>
        <taxon>Pseudoalteromonadaceae</taxon>
        <taxon>Pseudoalteromonas</taxon>
    </lineage>
</organism>
<sequence>MTIEWIKSDQQPALAQFIFAHGAGAASDSEFMQKMASLLAEQSIDVGLFDFQYMQIAKQTNKRRPPDRAAKLLQYFEHILTFVQPSLPLFIGGKSMGGRMASMLVSEERVTMPTISGVLAFGYPFHPPGKPDKLRIDHFGKIACPFMVLQGERDTFGSRDELTQMQFDKRPDFVWLPDGDHSLKPRKRSGFTELGNVQTAAEHAASFIKQYI</sequence>
<keyword evidence="2" id="KW-0378">Hydrolase</keyword>
<dbReference type="Gene3D" id="3.40.50.1820">
    <property type="entry name" value="alpha/beta hydrolase"/>
    <property type="match status" value="1"/>
</dbReference>
<dbReference type="InterPro" id="IPR026555">
    <property type="entry name" value="NSL3/Tex30"/>
</dbReference>
<keyword evidence="3" id="KW-1185">Reference proteome</keyword>
<dbReference type="GO" id="GO:0016787">
    <property type="term" value="F:hydrolase activity"/>
    <property type="evidence" value="ECO:0007669"/>
    <property type="project" value="UniProtKB-KW"/>
</dbReference>
<dbReference type="RefSeq" id="WP_169019815.1">
    <property type="nucleotide sequence ID" value="NZ_JABBMT010000009.1"/>
</dbReference>
<dbReference type="PANTHER" id="PTHR13136">
    <property type="entry name" value="TESTIS DEVELOPMENT PROTEIN PRTD"/>
    <property type="match status" value="1"/>
</dbReference>